<evidence type="ECO:0000256" key="8">
    <source>
        <dbReference type="ARBA" id="ARBA00023228"/>
    </source>
</evidence>
<reference evidence="12" key="2">
    <citation type="submission" date="2021-01" db="UniProtKB">
        <authorList>
            <consortium name="EnsemblMetazoa"/>
        </authorList>
    </citation>
    <scope>IDENTIFICATION</scope>
</reference>
<dbReference type="InterPro" id="IPR013785">
    <property type="entry name" value="Aldolase_TIM"/>
</dbReference>
<evidence type="ECO:0000256" key="11">
    <source>
        <dbReference type="SAM" id="SignalP"/>
    </source>
</evidence>
<dbReference type="InterPro" id="IPR000111">
    <property type="entry name" value="Glyco_hydro_27/36_CS"/>
</dbReference>
<dbReference type="PRINTS" id="PR00740">
    <property type="entry name" value="GLHYDRLASE27"/>
</dbReference>
<dbReference type="EnsemblMetazoa" id="XM_030980245">
    <property type="protein sequence ID" value="XP_030836105"/>
    <property type="gene ID" value="LOC587840"/>
</dbReference>
<evidence type="ECO:0000256" key="9">
    <source>
        <dbReference type="ARBA" id="ARBA00023295"/>
    </source>
</evidence>
<name>A0A7M7NG78_STRPU</name>
<evidence type="ECO:0000256" key="1">
    <source>
        <dbReference type="ARBA" id="ARBA00004371"/>
    </source>
</evidence>
<keyword evidence="7" id="KW-0325">Glycoprotein</keyword>
<keyword evidence="5" id="KW-0443">Lipid metabolism</keyword>
<keyword evidence="8" id="KW-0458">Lysosome</keyword>
<dbReference type="EC" id="3.2.1.-" evidence="10"/>
<protein>
    <recommendedName>
        <fullName evidence="10">Alpha-galactosidase</fullName>
        <ecNumber evidence="10">3.2.1.-</ecNumber>
    </recommendedName>
</protein>
<evidence type="ECO:0000256" key="10">
    <source>
        <dbReference type="RuleBase" id="RU361168"/>
    </source>
</evidence>
<evidence type="ECO:0000256" key="5">
    <source>
        <dbReference type="ARBA" id="ARBA00023098"/>
    </source>
</evidence>
<evidence type="ECO:0000256" key="7">
    <source>
        <dbReference type="ARBA" id="ARBA00023180"/>
    </source>
</evidence>
<evidence type="ECO:0000313" key="12">
    <source>
        <dbReference type="EnsemblMetazoa" id="XP_030836105"/>
    </source>
</evidence>
<evidence type="ECO:0000256" key="4">
    <source>
        <dbReference type="ARBA" id="ARBA00022801"/>
    </source>
</evidence>
<dbReference type="SUPFAM" id="SSF51445">
    <property type="entry name" value="(Trans)glycosidases"/>
    <property type="match status" value="1"/>
</dbReference>
<dbReference type="Proteomes" id="UP000007110">
    <property type="component" value="Unassembled WGS sequence"/>
</dbReference>
<organism evidence="12 13">
    <name type="scientific">Strongylocentrotus purpuratus</name>
    <name type="common">Purple sea urchin</name>
    <dbReference type="NCBI Taxonomy" id="7668"/>
    <lineage>
        <taxon>Eukaryota</taxon>
        <taxon>Metazoa</taxon>
        <taxon>Echinodermata</taxon>
        <taxon>Eleutherozoa</taxon>
        <taxon>Echinozoa</taxon>
        <taxon>Echinoidea</taxon>
        <taxon>Euechinoidea</taxon>
        <taxon>Echinacea</taxon>
        <taxon>Camarodonta</taxon>
        <taxon>Echinidea</taxon>
        <taxon>Strongylocentrotidae</taxon>
        <taxon>Strongylocentrotus</taxon>
    </lineage>
</organism>
<dbReference type="GO" id="GO:0019377">
    <property type="term" value="P:glycolipid catabolic process"/>
    <property type="evidence" value="ECO:0007669"/>
    <property type="project" value="UniProtKB-ARBA"/>
</dbReference>
<dbReference type="InterPro" id="IPR013780">
    <property type="entry name" value="Glyco_hydro_b"/>
</dbReference>
<dbReference type="GeneID" id="587840"/>
<evidence type="ECO:0000256" key="3">
    <source>
        <dbReference type="ARBA" id="ARBA00011738"/>
    </source>
</evidence>
<dbReference type="RefSeq" id="XP_030836105.1">
    <property type="nucleotide sequence ID" value="XM_030980245.1"/>
</dbReference>
<keyword evidence="13" id="KW-1185">Reference proteome</keyword>
<dbReference type="CTD" id="4668"/>
<keyword evidence="4 10" id="KW-0378">Hydrolase</keyword>
<feature type="chain" id="PRO_5029864215" description="Alpha-galactosidase" evidence="11">
    <location>
        <begin position="18"/>
        <end position="407"/>
    </location>
</feature>
<evidence type="ECO:0000256" key="6">
    <source>
        <dbReference type="ARBA" id="ARBA00023157"/>
    </source>
</evidence>
<keyword evidence="9 10" id="KW-0326">Glycosidase</keyword>
<dbReference type="SUPFAM" id="SSF51011">
    <property type="entry name" value="Glycosyl hydrolase domain"/>
    <property type="match status" value="1"/>
</dbReference>
<dbReference type="PROSITE" id="PS00512">
    <property type="entry name" value="ALPHA_GALACTOSIDASE"/>
    <property type="match status" value="1"/>
</dbReference>
<proteinExistence type="inferred from homology"/>
<comment type="similarity">
    <text evidence="2 10">Belongs to the glycosyl hydrolase 27 family.</text>
</comment>
<dbReference type="GO" id="GO:0004553">
    <property type="term" value="F:hydrolase activity, hydrolyzing O-glycosyl compounds"/>
    <property type="evidence" value="ECO:0007669"/>
    <property type="project" value="InterPro"/>
</dbReference>
<evidence type="ECO:0000256" key="2">
    <source>
        <dbReference type="ARBA" id="ARBA00009743"/>
    </source>
</evidence>
<dbReference type="InterPro" id="IPR017853">
    <property type="entry name" value="GH"/>
</dbReference>
<dbReference type="Gene3D" id="2.60.40.1180">
    <property type="entry name" value="Golgi alpha-mannosidase II"/>
    <property type="match status" value="1"/>
</dbReference>
<dbReference type="CDD" id="cd14792">
    <property type="entry name" value="GH27"/>
    <property type="match status" value="1"/>
</dbReference>
<reference evidence="13" key="1">
    <citation type="submission" date="2015-02" db="EMBL/GenBank/DDBJ databases">
        <title>Genome sequencing for Strongylocentrotus purpuratus.</title>
        <authorList>
            <person name="Murali S."/>
            <person name="Liu Y."/>
            <person name="Vee V."/>
            <person name="English A."/>
            <person name="Wang M."/>
            <person name="Skinner E."/>
            <person name="Han Y."/>
            <person name="Muzny D.M."/>
            <person name="Worley K.C."/>
            <person name="Gibbs R.A."/>
        </authorList>
    </citation>
    <scope>NUCLEOTIDE SEQUENCE</scope>
</reference>
<dbReference type="FunFam" id="3.20.20.70:FF:000070">
    <property type="entry name" value="Alpha-galactosidase"/>
    <property type="match status" value="1"/>
</dbReference>
<keyword evidence="11" id="KW-0732">Signal</keyword>
<dbReference type="Gene3D" id="3.20.20.70">
    <property type="entry name" value="Aldolase class I"/>
    <property type="match status" value="1"/>
</dbReference>
<dbReference type="InterPro" id="IPR002241">
    <property type="entry name" value="Glyco_hydro_27"/>
</dbReference>
<dbReference type="Pfam" id="PF16499">
    <property type="entry name" value="Melibiase_2"/>
    <property type="match status" value="1"/>
</dbReference>
<sequence length="407" mass="45693">MLRVILIFGALCGCIYALDNGLARTPPMGWMAWERFRCNIDCKNDPKNCISEQLFMDMADRMVEDGYRDAGYEYVNIDDCWSSKQRDAQGRLQADPDRFPNGIKALADYVHKRGLKLGTYGDYGNLTCGGYPGSLGHLEIDAQTFADWGIDMFKMDGCYADPKTMDKGYPQMTKYLNQTGRPILFSCSWPDYQRASGIDVNYKLIAENCNMWRNYDDIQDSWDSVLGIIDYYAKEQDTLAPVQGPGSFNDPDMIIVGDFGLSYEQAKAQIAMWTIFAAPMLMSNDLRTIRPEFRELLLNKEVIAINQDPSGHFGKRVLQVTSSIDAYVREMDGFTWPTVFLNRGAGGYPVNITVSFSDLGLPVHNVQGFDVLDLFTGAYSGYLPPDASYSYRVPPSGVTFVKIGTAE</sequence>
<feature type="signal peptide" evidence="11">
    <location>
        <begin position="1"/>
        <end position="17"/>
    </location>
</feature>
<accession>A0A7M7NG78</accession>
<dbReference type="PANTHER" id="PTHR11452:SF83">
    <property type="entry name" value="ALPHA-GALACTOSIDASE"/>
    <property type="match status" value="1"/>
</dbReference>
<keyword evidence="6 10" id="KW-1015">Disulfide bond</keyword>
<dbReference type="PANTHER" id="PTHR11452">
    <property type="entry name" value="ALPHA-GALACTOSIDASE/ALPHA-N-ACETYLGALACTOSAMINIDASE"/>
    <property type="match status" value="1"/>
</dbReference>
<dbReference type="GO" id="GO:0005764">
    <property type="term" value="C:lysosome"/>
    <property type="evidence" value="ECO:0007669"/>
    <property type="project" value="UniProtKB-SubCell"/>
</dbReference>
<dbReference type="AlphaFoldDB" id="A0A7M7NG78"/>
<dbReference type="GO" id="GO:0016020">
    <property type="term" value="C:membrane"/>
    <property type="evidence" value="ECO:0007669"/>
    <property type="project" value="GOC"/>
</dbReference>
<comment type="subunit">
    <text evidence="3 10">Homodimer.</text>
</comment>
<dbReference type="GO" id="GO:0005975">
    <property type="term" value="P:carbohydrate metabolic process"/>
    <property type="evidence" value="ECO:0007669"/>
    <property type="project" value="InterPro"/>
</dbReference>
<comment type="subcellular location">
    <subcellularLocation>
        <location evidence="1">Lysosome</location>
    </subcellularLocation>
</comment>
<evidence type="ECO:0000313" key="13">
    <source>
        <dbReference type="Proteomes" id="UP000007110"/>
    </source>
</evidence>